<name>A0A1I7T392_9PELO</name>
<dbReference type="STRING" id="1561998.A0A1I7T392"/>
<evidence type="ECO:0000256" key="1">
    <source>
        <dbReference type="SAM" id="MobiDB-lite"/>
    </source>
</evidence>
<dbReference type="WBParaSite" id="Csp11.Scaffold488.g2001.t1">
    <property type="protein sequence ID" value="Csp11.Scaffold488.g2001.t1"/>
    <property type="gene ID" value="Csp11.Scaffold488.g2001"/>
</dbReference>
<feature type="region of interest" description="Disordered" evidence="1">
    <location>
        <begin position="122"/>
        <end position="186"/>
    </location>
</feature>
<dbReference type="eggNOG" id="KOG3584">
    <property type="taxonomic scope" value="Eukaryota"/>
</dbReference>
<evidence type="ECO:0000313" key="2">
    <source>
        <dbReference type="Proteomes" id="UP000095282"/>
    </source>
</evidence>
<feature type="region of interest" description="Disordered" evidence="1">
    <location>
        <begin position="1"/>
        <end position="45"/>
    </location>
</feature>
<proteinExistence type="predicted"/>
<protein>
    <submittedName>
        <fullName evidence="3">Hydroxyproline-rich glycoprotein family protein</fullName>
    </submittedName>
</protein>
<organism evidence="2 3">
    <name type="scientific">Caenorhabditis tropicalis</name>
    <dbReference type="NCBI Taxonomy" id="1561998"/>
    <lineage>
        <taxon>Eukaryota</taxon>
        <taxon>Metazoa</taxon>
        <taxon>Ecdysozoa</taxon>
        <taxon>Nematoda</taxon>
        <taxon>Chromadorea</taxon>
        <taxon>Rhabditida</taxon>
        <taxon>Rhabditina</taxon>
        <taxon>Rhabditomorpha</taxon>
        <taxon>Rhabditoidea</taxon>
        <taxon>Rhabditidae</taxon>
        <taxon>Peloderinae</taxon>
        <taxon>Caenorhabditis</taxon>
    </lineage>
</organism>
<reference evidence="3" key="1">
    <citation type="submission" date="2016-11" db="UniProtKB">
        <authorList>
            <consortium name="WormBaseParasite"/>
        </authorList>
    </citation>
    <scope>IDENTIFICATION</scope>
</reference>
<evidence type="ECO:0000313" key="3">
    <source>
        <dbReference type="WBParaSite" id="Csp11.Scaffold488.g2001.t1"/>
    </source>
</evidence>
<sequence>MSDSEGATPSPSPPPSVPTSSRSKRSAFAPPAKRNSQMALPIQPPVPTFIPNPQPITPNVASVASALFAMTTPPQGDGSPANSRERWQMCIYAVINKSVMLNQQTTQQSMILKDLETADKVMKKEPEETPPPSVDASPLQVMRPPPPQVPNNNSGGPPAPPVVPAATPNRIVPSSTASPYGSPLGASLLSNQPLVLPFAPINGDFDFNAAIAAVSQPKPG</sequence>
<keyword evidence="2" id="KW-1185">Reference proteome</keyword>
<dbReference type="AlphaFoldDB" id="A0A1I7T392"/>
<dbReference type="Proteomes" id="UP000095282">
    <property type="component" value="Unplaced"/>
</dbReference>
<accession>A0A1I7T392</accession>